<evidence type="ECO:0000256" key="5">
    <source>
        <dbReference type="SAM" id="MobiDB-lite"/>
    </source>
</evidence>
<feature type="transmembrane region" description="Helical" evidence="6">
    <location>
        <begin position="554"/>
        <end position="576"/>
    </location>
</feature>
<evidence type="ECO:0000313" key="7">
    <source>
        <dbReference type="EMBL" id="CEQ42531.1"/>
    </source>
</evidence>
<evidence type="ECO:0000313" key="8">
    <source>
        <dbReference type="Proteomes" id="UP000243876"/>
    </source>
</evidence>
<dbReference type="PANTHER" id="PTHR23502">
    <property type="entry name" value="MAJOR FACILITATOR SUPERFAMILY"/>
    <property type="match status" value="1"/>
</dbReference>
<feature type="compositionally biased region" description="Acidic residues" evidence="5">
    <location>
        <begin position="38"/>
        <end position="48"/>
    </location>
</feature>
<dbReference type="GO" id="GO:0005886">
    <property type="term" value="C:plasma membrane"/>
    <property type="evidence" value="ECO:0007669"/>
    <property type="project" value="TreeGrafter"/>
</dbReference>
<feature type="region of interest" description="Disordered" evidence="5">
    <location>
        <begin position="1"/>
        <end position="107"/>
    </location>
</feature>
<dbReference type="Proteomes" id="UP000243876">
    <property type="component" value="Unassembled WGS sequence"/>
</dbReference>
<feature type="transmembrane region" description="Helical" evidence="6">
    <location>
        <begin position="339"/>
        <end position="360"/>
    </location>
</feature>
<evidence type="ECO:0000256" key="3">
    <source>
        <dbReference type="ARBA" id="ARBA00022989"/>
    </source>
</evidence>
<accession>A0A0D6ERV8</accession>
<gene>
    <name evidence="7" type="primary">SPOSA6832_04353</name>
</gene>
<comment type="subcellular location">
    <subcellularLocation>
        <location evidence="1">Membrane</location>
        <topology evidence="1">Multi-pass membrane protein</topology>
    </subcellularLocation>
</comment>
<feature type="compositionally biased region" description="Polar residues" evidence="5">
    <location>
        <begin position="1"/>
        <end position="17"/>
    </location>
</feature>
<dbReference type="SUPFAM" id="SSF103473">
    <property type="entry name" value="MFS general substrate transporter"/>
    <property type="match status" value="1"/>
</dbReference>
<feature type="transmembrane region" description="Helical" evidence="6">
    <location>
        <begin position="414"/>
        <end position="440"/>
    </location>
</feature>
<sequence>MHPALSDSSGATLAESPTSERAEDRPPSSPKETPPSDLYDDLDAEEEAERAFADFGGNAPSSPAGPATTKPHVAPQFRTPSRQASRSSTGGGRPRANTGASRWSENGFPELHCVDSAFDDAHRALSRVSRSSAERQLGQKPDLQPQEQQPDLNKVTWEENDPENPQNWTHAKRWRITAICCFLTLAVTFASSAPSSSSTQLAEQFGVGTEVTALTTSLFLLGCPTFLISMGAFGFFQFGCGFGQNVWTVIICRFFAGTFASSPLTNCGGVVADIWGPIERGPAMSVFSASVFLGPVVRLPLSPTFARPLKTLKILLWQLGPIIGGFTTINESLRWRYVYLWIGIWAALAWLVVSCLPETYHPKLLAQRAKRMRKEDPEKNGEKYGELEKADFSLKSILVRTVARPAQMLILEPILTATTIYLAVVYGLLYGLFSAFPIIWQELRGFNAGEGGIGTTIGAVTNIIVQRHYRELVPLWHGHPPPEERLYGAMIAGPFLVIGMFYLGWTVSSSLTNPLSQGNYPSIHWAVPAVATIFIGASFSLVFISFLSYLVEVYLMYSASALAANTIVRSGVAVAFPLFVRQQFAAMGVNWACSLYAFVGLAISPSPFLFYKYGAKIRERSRFAPALDLKIRDQVLQEQREKKERDNAV</sequence>
<evidence type="ECO:0000256" key="6">
    <source>
        <dbReference type="SAM" id="Phobius"/>
    </source>
</evidence>
<dbReference type="AlphaFoldDB" id="A0A0D6ERV8"/>
<dbReference type="PANTHER" id="PTHR23502:SF74">
    <property type="entry name" value="MAJOR FACILITATOR SUPERFAMILY (MFS) PROFILE DOMAIN-CONTAINING PROTEIN"/>
    <property type="match status" value="1"/>
</dbReference>
<evidence type="ECO:0000256" key="2">
    <source>
        <dbReference type="ARBA" id="ARBA00022692"/>
    </source>
</evidence>
<feature type="transmembrane region" description="Helical" evidence="6">
    <location>
        <begin position="486"/>
        <end position="505"/>
    </location>
</feature>
<organism evidence="7 8">
    <name type="scientific">Sporidiobolus salmonicolor</name>
    <name type="common">Yeast-like fungus</name>
    <name type="synonym">Sporobolomyces salmonicolor</name>
    <dbReference type="NCBI Taxonomy" id="5005"/>
    <lineage>
        <taxon>Eukaryota</taxon>
        <taxon>Fungi</taxon>
        <taxon>Dikarya</taxon>
        <taxon>Basidiomycota</taxon>
        <taxon>Pucciniomycotina</taxon>
        <taxon>Microbotryomycetes</taxon>
        <taxon>Sporidiobolales</taxon>
        <taxon>Sporidiobolaceae</taxon>
        <taxon>Sporobolomyces</taxon>
    </lineage>
</organism>
<feature type="compositionally biased region" description="Polar residues" evidence="5">
    <location>
        <begin position="78"/>
        <end position="88"/>
    </location>
</feature>
<dbReference type="Gene3D" id="1.20.1250.20">
    <property type="entry name" value="MFS general substrate transporter like domains"/>
    <property type="match status" value="1"/>
</dbReference>
<dbReference type="Pfam" id="PF07690">
    <property type="entry name" value="MFS_1"/>
    <property type="match status" value="1"/>
</dbReference>
<keyword evidence="4 6" id="KW-0472">Membrane</keyword>
<dbReference type="OrthoDB" id="9986881at2759"/>
<dbReference type="GO" id="GO:0022857">
    <property type="term" value="F:transmembrane transporter activity"/>
    <property type="evidence" value="ECO:0007669"/>
    <property type="project" value="InterPro"/>
</dbReference>
<feature type="non-terminal residue" evidence="7">
    <location>
        <position position="1"/>
    </location>
</feature>
<feature type="transmembrane region" description="Helical" evidence="6">
    <location>
        <begin position="174"/>
        <end position="193"/>
    </location>
</feature>
<name>A0A0D6ERV8_SPOSA</name>
<evidence type="ECO:0000256" key="1">
    <source>
        <dbReference type="ARBA" id="ARBA00004141"/>
    </source>
</evidence>
<feature type="transmembrane region" description="Helical" evidence="6">
    <location>
        <begin position="213"/>
        <end position="234"/>
    </location>
</feature>
<keyword evidence="2 6" id="KW-0812">Transmembrane</keyword>
<keyword evidence="3 6" id="KW-1133">Transmembrane helix</keyword>
<feature type="region of interest" description="Disordered" evidence="5">
    <location>
        <begin position="127"/>
        <end position="151"/>
    </location>
</feature>
<evidence type="ECO:0000256" key="4">
    <source>
        <dbReference type="ARBA" id="ARBA00023136"/>
    </source>
</evidence>
<feature type="compositionally biased region" description="Low complexity" evidence="5">
    <location>
        <begin position="139"/>
        <end position="151"/>
    </location>
</feature>
<protein>
    <submittedName>
        <fullName evidence="7">SPOSA6832_04353-mRNA-1:cds</fullName>
    </submittedName>
</protein>
<proteinExistence type="predicted"/>
<keyword evidence="8" id="KW-1185">Reference proteome</keyword>
<dbReference type="EMBL" id="CENE01000028">
    <property type="protein sequence ID" value="CEQ42531.1"/>
    <property type="molecule type" value="Genomic_DNA"/>
</dbReference>
<feature type="transmembrane region" description="Helical" evidence="6">
    <location>
        <begin position="588"/>
        <end position="611"/>
    </location>
</feature>
<feature type="transmembrane region" description="Helical" evidence="6">
    <location>
        <begin position="525"/>
        <end position="547"/>
    </location>
</feature>
<dbReference type="InterPro" id="IPR011701">
    <property type="entry name" value="MFS"/>
</dbReference>
<reference evidence="8" key="1">
    <citation type="submission" date="2015-02" db="EMBL/GenBank/DDBJ databases">
        <authorList>
            <person name="Gon?alves P."/>
        </authorList>
    </citation>
    <scope>NUCLEOTIDE SEQUENCE [LARGE SCALE GENOMIC DNA]</scope>
</reference>
<dbReference type="InterPro" id="IPR036259">
    <property type="entry name" value="MFS_trans_sf"/>
</dbReference>